<comment type="similarity">
    <text evidence="2 9">Belongs to the resistance-nodulation-cell division (RND) (TC 2.A.6) family.</text>
</comment>
<evidence type="ECO:0000256" key="1">
    <source>
        <dbReference type="ARBA" id="ARBA00004429"/>
    </source>
</evidence>
<comment type="subcellular location">
    <subcellularLocation>
        <location evidence="1 9">Cell inner membrane</location>
        <topology evidence="1 9">Multi-pass membrane protein</topology>
    </subcellularLocation>
</comment>
<dbReference type="EMBL" id="CP117430">
    <property type="protein sequence ID" value="WLI15756.1"/>
    <property type="molecule type" value="Genomic_DNA"/>
</dbReference>
<protein>
    <recommendedName>
        <fullName evidence="9">Efflux pump membrane transporter</fullName>
    </recommendedName>
</protein>
<dbReference type="Gene3D" id="3.30.2090.10">
    <property type="entry name" value="Multidrug efflux transporter AcrB TolC docking domain, DN and DC subdomains"/>
    <property type="match status" value="2"/>
</dbReference>
<evidence type="ECO:0000256" key="9">
    <source>
        <dbReference type="RuleBase" id="RU364070"/>
    </source>
</evidence>
<evidence type="ECO:0000313" key="11">
    <source>
        <dbReference type="EMBL" id="WLI15756.1"/>
    </source>
</evidence>
<feature type="domain" description="SSD" evidence="10">
    <location>
        <begin position="368"/>
        <end position="497"/>
    </location>
</feature>
<keyword evidence="7 9" id="KW-1133">Transmembrane helix</keyword>
<dbReference type="InterPro" id="IPR027463">
    <property type="entry name" value="AcrB_DN_DC_subdom"/>
</dbReference>
<dbReference type="Gene3D" id="3.30.70.1320">
    <property type="entry name" value="Multidrug efflux transporter AcrB pore domain like"/>
    <property type="match status" value="1"/>
</dbReference>
<evidence type="ECO:0000256" key="8">
    <source>
        <dbReference type="ARBA" id="ARBA00023136"/>
    </source>
</evidence>
<dbReference type="PANTHER" id="PTHR32063">
    <property type="match status" value="1"/>
</dbReference>
<keyword evidence="12" id="KW-1185">Reference proteome</keyword>
<feature type="transmembrane region" description="Helical" evidence="9">
    <location>
        <begin position="440"/>
        <end position="460"/>
    </location>
</feature>
<feature type="transmembrane region" description="Helical" evidence="9">
    <location>
        <begin position="934"/>
        <end position="957"/>
    </location>
</feature>
<feature type="transmembrane region" description="Helical" evidence="9">
    <location>
        <begin position="472"/>
        <end position="499"/>
    </location>
</feature>
<keyword evidence="3 9" id="KW-0813">Transport</keyword>
<evidence type="ECO:0000256" key="7">
    <source>
        <dbReference type="ARBA" id="ARBA00022989"/>
    </source>
</evidence>
<dbReference type="NCBIfam" id="TIGR00915">
    <property type="entry name" value="2A0602"/>
    <property type="match status" value="1"/>
</dbReference>
<dbReference type="Gene3D" id="3.30.70.1440">
    <property type="entry name" value="Multidrug efflux transporter AcrB pore domain"/>
    <property type="match status" value="1"/>
</dbReference>
<feature type="transmembrane region" description="Helical" evidence="9">
    <location>
        <begin position="978"/>
        <end position="999"/>
    </location>
</feature>
<dbReference type="Gene3D" id="1.20.1640.10">
    <property type="entry name" value="Multidrug efflux transporter AcrB transmembrane domain"/>
    <property type="match status" value="2"/>
</dbReference>
<feature type="transmembrane region" description="Helical" evidence="9">
    <location>
        <begin position="1011"/>
        <end position="1037"/>
    </location>
</feature>
<gene>
    <name evidence="11" type="ORF">PSH88_15470</name>
</gene>
<dbReference type="Pfam" id="PF00873">
    <property type="entry name" value="ACR_tran"/>
    <property type="match status" value="1"/>
</dbReference>
<feature type="transmembrane region" description="Helical" evidence="9">
    <location>
        <begin position="881"/>
        <end position="899"/>
    </location>
</feature>
<keyword evidence="4" id="KW-1003">Cell membrane</keyword>
<feature type="transmembrane region" description="Helical" evidence="9">
    <location>
        <begin position="342"/>
        <end position="362"/>
    </location>
</feature>
<dbReference type="NCBIfam" id="NF000282">
    <property type="entry name" value="RND_permease_1"/>
    <property type="match status" value="1"/>
</dbReference>
<dbReference type="InterPro" id="IPR004764">
    <property type="entry name" value="MdtF-like"/>
</dbReference>
<evidence type="ECO:0000313" key="12">
    <source>
        <dbReference type="Proteomes" id="UP001230768"/>
    </source>
</evidence>
<proteinExistence type="inferred from homology"/>
<evidence type="ECO:0000256" key="3">
    <source>
        <dbReference type="ARBA" id="ARBA00022448"/>
    </source>
</evidence>
<dbReference type="InterPro" id="IPR000731">
    <property type="entry name" value="SSD"/>
</dbReference>
<keyword evidence="8 9" id="KW-0472">Membrane</keyword>
<evidence type="ECO:0000259" key="10">
    <source>
        <dbReference type="PROSITE" id="PS50156"/>
    </source>
</evidence>
<evidence type="ECO:0000256" key="6">
    <source>
        <dbReference type="ARBA" id="ARBA00022692"/>
    </source>
</evidence>
<feature type="transmembrane region" description="Helical" evidence="9">
    <location>
        <begin position="906"/>
        <end position="928"/>
    </location>
</feature>
<evidence type="ECO:0000256" key="4">
    <source>
        <dbReference type="ARBA" id="ARBA00022475"/>
    </source>
</evidence>
<dbReference type="SUPFAM" id="SSF82866">
    <property type="entry name" value="Multidrug efflux transporter AcrB transmembrane domain"/>
    <property type="match status" value="2"/>
</dbReference>
<evidence type="ECO:0000256" key="5">
    <source>
        <dbReference type="ARBA" id="ARBA00022519"/>
    </source>
</evidence>
<keyword evidence="6 9" id="KW-0812">Transmembrane</keyword>
<keyword evidence="5 9" id="KW-0997">Cell inner membrane</keyword>
<dbReference type="PANTHER" id="PTHR32063:SF11">
    <property type="entry name" value="CATION OR DRUG EFFLUX SYSTEM PROTEIN"/>
    <property type="match status" value="1"/>
</dbReference>
<dbReference type="Gene3D" id="3.30.70.1430">
    <property type="entry name" value="Multidrug efflux transporter AcrB pore domain"/>
    <property type="match status" value="2"/>
</dbReference>
<feature type="transmembrane region" description="Helical" evidence="9">
    <location>
        <begin position="12"/>
        <end position="34"/>
    </location>
</feature>
<dbReference type="SUPFAM" id="SSF82693">
    <property type="entry name" value="Multidrug efflux transporter AcrB pore domain, PN1, PN2, PC1 and PC2 subdomains"/>
    <property type="match status" value="4"/>
</dbReference>
<feature type="transmembrane region" description="Helical" evidence="9">
    <location>
        <begin position="395"/>
        <end position="419"/>
    </location>
</feature>
<dbReference type="PRINTS" id="PR00702">
    <property type="entry name" value="ACRIFLAVINRP"/>
</dbReference>
<dbReference type="InterPro" id="IPR001036">
    <property type="entry name" value="Acrflvin-R"/>
</dbReference>
<evidence type="ECO:0000256" key="2">
    <source>
        <dbReference type="ARBA" id="ARBA00010942"/>
    </source>
</evidence>
<name>A0ABY9GJK4_9PSED</name>
<feature type="transmembrane region" description="Helical" evidence="9">
    <location>
        <begin position="369"/>
        <end position="389"/>
    </location>
</feature>
<dbReference type="SUPFAM" id="SSF82714">
    <property type="entry name" value="Multidrug efflux transporter AcrB TolC docking domain, DN and DC subdomains"/>
    <property type="match status" value="2"/>
</dbReference>
<dbReference type="PROSITE" id="PS50156">
    <property type="entry name" value="SSD"/>
    <property type="match status" value="1"/>
</dbReference>
<accession>A0ABY9GJK4</accession>
<feature type="transmembrane region" description="Helical" evidence="9">
    <location>
        <begin position="549"/>
        <end position="566"/>
    </location>
</feature>
<reference evidence="11 12" key="1">
    <citation type="submission" date="2023-02" db="EMBL/GenBank/DDBJ databases">
        <title>Evolution of Hrp T3SS in non-pathogenic Pseudomonas fluorescens.</title>
        <authorList>
            <person name="Liao K."/>
            <person name="Wei H."/>
            <person name="Gu Y."/>
        </authorList>
    </citation>
    <scope>NUCLEOTIDE SEQUENCE [LARGE SCALE GENOMIC DNA]</scope>
    <source>
        <strain evidence="11 12">FP607</strain>
    </source>
</reference>
<sequence length="1063" mass="115179">MNFSQFFISRPIFAAVLSLLILIAGAISLFQLPISEYPEVVPPTVVVRANFPGANPKVIGETVAAPLEQAITGVENMLYMSSQSTADGKITLTITFALGTDLDNAQVQVQNRVTRTEPKLPEEVTRIGITVDKASPDLTMVVHLTSPDKRYDMLYLSNYALLNIKDELARLGGVGDVQLFGMGDYSLRVWLDPNKTASRNLTATDVVTAIREQNRQVAAGALGAPPAPNATAFQLSVNTQGRLVSEEEFENIIIRSGENGEITRLKDIARVELGSSQYALRSLLNNQPAVAIPIFQRPGSNAIQISNDVREKMAELKKNFPQGMDFSIVYDPTIFVRGSIEAVVHTLFEALILVVLVVILFLQTWRASIIPLVAVPVSLIGTFAVMHLFGFSLNALSLFGLVLAIGIVVDDAIVVVENVERNIGLGLTPIEATKRAMREVTGPIIATALVLCAVFIPAAFISGLTGQFYKQFALTIAISTVISAFNSLTLSPALAAVLLKSHDAPKDRFSKVLDKIFGGWLFRPFNRFFDKASHGYVGTVGRVIRSSGIALLVYAGLMVLTFFGFSNTPTGFVPGQDKQYLVAFAQLPDAASLDRTEDVIKRMSDLALKQPGVESAVAFPGLSINGFTNSPNAGIVFVTLKPFDERKDPSMSAGAIAGALNGQYAGIQEAYMAIFPPPPVQGLGTIGGFRLQIEDRGNLGYDELYKETMNIITKSHSVPELAGLFTSYTVNVPQVDAAIDREKAKTHGVAVSDIFDTLQIYLGSLYANDFNRFGRTYQVNVQAEQQFRLESDQIGQLKVRNNRGEMIPLATFIKVSDTSGPDRVMHYNGFITAEINGAAAPGYSSGQAEKAIEKLLKDELPNGMTYEWTDLTYQQILSGNTALFVFPLCVLLAFLVLAAQYESWSLPLAVILIVPMTLLSAITGVIASGGDNNIFTQIGLIVLVGLACKNAILIVEFAKDKQEEGLGPLAAVLEACRLRLRPILMTSFAFIMGVVPLVFSSGAGAEMRHAMGVAVFSGMLGVTFFGLLLTPVFYVLIRNFVERGEARKAAKALKLEKQLEAQQ</sequence>
<dbReference type="Proteomes" id="UP001230768">
    <property type="component" value="Chromosome"/>
</dbReference>
<dbReference type="RefSeq" id="WP_305421379.1">
    <property type="nucleotide sequence ID" value="NZ_CP117430.1"/>
</dbReference>
<organism evidence="11 12">
    <name type="scientific">Pseudomonas wuhanensis</name>
    <dbReference type="NCBI Taxonomy" id="2954098"/>
    <lineage>
        <taxon>Bacteria</taxon>
        <taxon>Pseudomonadati</taxon>
        <taxon>Pseudomonadota</taxon>
        <taxon>Gammaproteobacteria</taxon>
        <taxon>Pseudomonadales</taxon>
        <taxon>Pseudomonadaceae</taxon>
        <taxon>Pseudomonas</taxon>
    </lineage>
</organism>